<keyword evidence="10" id="KW-0378">Hydrolase</keyword>
<dbReference type="PRINTS" id="PR00834">
    <property type="entry name" value="PROTEASES2C"/>
</dbReference>
<dbReference type="CDD" id="cd10839">
    <property type="entry name" value="cpPDZ1_DegP-like"/>
    <property type="match status" value="1"/>
</dbReference>
<dbReference type="GO" id="GO:0042597">
    <property type="term" value="C:periplasmic space"/>
    <property type="evidence" value="ECO:0007669"/>
    <property type="project" value="UniProtKB-SubCell"/>
</dbReference>
<evidence type="ECO:0000256" key="8">
    <source>
        <dbReference type="ARBA" id="ARBA00022737"/>
    </source>
</evidence>
<sequence length="385" mass="40042">MKNPPTLHLKLLSAALAVALAACSKSPEPPPAATAPAPATSLPAAPVTGSGVELPSFVNLVKQQGPGVVNISAVRRAQIQGNMAAVPEGHPLYEFFRRFGGQPDMGETPAGSLGSGFIVSQDGYILTNAHVISDTDEVTVKLISKREYKAKVIGADPYTDVALLKIDATGLPVVKIGDPSKLEAGEWVAAIGAPFGFDNSVTVGVVSAKGRVLPNGSYVPFIQTDVAVNPGNSGGPLFSTRGEVVGINSQIYSQTGGYMGISFAIPIDIAMGIANQLREFGRVSRGRIGVQLQELTYDIATSLGLKEAKGALVAAVQNGGPADRAGIQPGDVIVMLNDQPVQTTADLARLIGGTKPGATINAEVWRKGSTKTAKITVEELRREMR</sequence>
<dbReference type="Pfam" id="PF13180">
    <property type="entry name" value="PDZ_2"/>
    <property type="match status" value="1"/>
</dbReference>
<evidence type="ECO:0000256" key="15">
    <source>
        <dbReference type="PIRSR" id="PIRSR611782-2"/>
    </source>
</evidence>
<protein>
    <recommendedName>
        <fullName evidence="5">Probable periplasmic serine endoprotease DegP-like</fullName>
        <ecNumber evidence="4">3.4.21.107</ecNumber>
    </recommendedName>
    <alternativeName>
        <fullName evidence="13">Protease Do</fullName>
    </alternativeName>
</protein>
<keyword evidence="19" id="KW-1185">Reference proteome</keyword>
<feature type="active site" description="Charge relay system" evidence="14">
    <location>
        <position position="130"/>
    </location>
</feature>
<reference evidence="19" key="1">
    <citation type="submission" date="2018-09" db="EMBL/GenBank/DDBJ databases">
        <authorList>
            <person name="Zhu H."/>
        </authorList>
    </citation>
    <scope>NUCLEOTIDE SEQUENCE [LARGE SCALE GENOMIC DNA]</scope>
    <source>
        <strain evidence="19">K1R23-30</strain>
    </source>
</reference>
<keyword evidence="8" id="KW-0677">Repeat</keyword>
<feature type="binding site" evidence="15">
    <location>
        <position position="160"/>
    </location>
    <ligand>
        <name>substrate</name>
    </ligand>
</feature>
<dbReference type="SUPFAM" id="SSF50494">
    <property type="entry name" value="Trypsin-like serine proteases"/>
    <property type="match status" value="1"/>
</dbReference>
<dbReference type="SMART" id="SM00228">
    <property type="entry name" value="PDZ"/>
    <property type="match status" value="1"/>
</dbReference>
<dbReference type="GO" id="GO:0006508">
    <property type="term" value="P:proteolysis"/>
    <property type="evidence" value="ECO:0007669"/>
    <property type="project" value="UniProtKB-KW"/>
</dbReference>
<evidence type="ECO:0000256" key="2">
    <source>
        <dbReference type="ARBA" id="ARBA00004418"/>
    </source>
</evidence>
<dbReference type="Pfam" id="PF13365">
    <property type="entry name" value="Trypsin_2"/>
    <property type="match status" value="1"/>
</dbReference>
<evidence type="ECO:0000256" key="1">
    <source>
        <dbReference type="ARBA" id="ARBA00001772"/>
    </source>
</evidence>
<keyword evidence="11" id="KW-0720">Serine protease</keyword>
<evidence type="ECO:0000313" key="19">
    <source>
        <dbReference type="Proteomes" id="UP000265955"/>
    </source>
</evidence>
<dbReference type="PROSITE" id="PS51257">
    <property type="entry name" value="PROKAR_LIPOPROTEIN"/>
    <property type="match status" value="1"/>
</dbReference>
<evidence type="ECO:0000256" key="12">
    <source>
        <dbReference type="ARBA" id="ARBA00023016"/>
    </source>
</evidence>
<comment type="catalytic activity">
    <reaction evidence="1">
        <text>Acts on substrates that are at least partially unfolded. The cleavage site P1 residue is normally between a pair of hydrophobic residues, such as Val-|-Val.</text>
        <dbReference type="EC" id="3.4.21.107"/>
    </reaction>
</comment>
<evidence type="ECO:0000256" key="10">
    <source>
        <dbReference type="ARBA" id="ARBA00022801"/>
    </source>
</evidence>
<feature type="domain" description="PDZ" evidence="17">
    <location>
        <begin position="277"/>
        <end position="342"/>
    </location>
</feature>
<dbReference type="PANTHER" id="PTHR22939">
    <property type="entry name" value="SERINE PROTEASE FAMILY S1C HTRA-RELATED"/>
    <property type="match status" value="1"/>
</dbReference>
<feature type="binding site" evidence="15">
    <location>
        <begin position="231"/>
        <end position="233"/>
    </location>
    <ligand>
        <name>substrate</name>
    </ligand>
</feature>
<comment type="caution">
    <text evidence="18">The sequence shown here is derived from an EMBL/GenBank/DDBJ whole genome shotgun (WGS) entry which is preliminary data.</text>
</comment>
<dbReference type="Gene3D" id="2.40.10.120">
    <property type="match status" value="1"/>
</dbReference>
<feature type="active site" description="Charge relay system" evidence="14">
    <location>
        <position position="233"/>
    </location>
</feature>
<feature type="chain" id="PRO_5039260346" description="Probable periplasmic serine endoprotease DegP-like" evidence="16">
    <location>
        <begin position="22"/>
        <end position="385"/>
    </location>
</feature>
<evidence type="ECO:0000256" key="5">
    <source>
        <dbReference type="ARBA" id="ARBA00013958"/>
    </source>
</evidence>
<name>A0A3A3FIG1_9BURK</name>
<comment type="similarity">
    <text evidence="3">Belongs to the peptidase S1C family.</text>
</comment>
<evidence type="ECO:0000256" key="14">
    <source>
        <dbReference type="PIRSR" id="PIRSR611782-1"/>
    </source>
</evidence>
<evidence type="ECO:0000259" key="17">
    <source>
        <dbReference type="PROSITE" id="PS50106"/>
    </source>
</evidence>
<evidence type="ECO:0000256" key="3">
    <source>
        <dbReference type="ARBA" id="ARBA00010541"/>
    </source>
</evidence>
<dbReference type="InterPro" id="IPR001940">
    <property type="entry name" value="Peptidase_S1C"/>
</dbReference>
<dbReference type="PANTHER" id="PTHR22939:SF130">
    <property type="entry name" value="PERIPLASMIC SERINE ENDOPROTEASE DEGP-LIKE-RELATED"/>
    <property type="match status" value="1"/>
</dbReference>
<dbReference type="RefSeq" id="WP_119770433.1">
    <property type="nucleotide sequence ID" value="NZ_QYUO01000002.1"/>
</dbReference>
<evidence type="ECO:0000256" key="7">
    <source>
        <dbReference type="ARBA" id="ARBA00022729"/>
    </source>
</evidence>
<dbReference type="EC" id="3.4.21.107" evidence="4"/>
<keyword evidence="6" id="KW-0645">Protease</keyword>
<dbReference type="InterPro" id="IPR009003">
    <property type="entry name" value="Peptidase_S1_PA"/>
</dbReference>
<dbReference type="Proteomes" id="UP000265955">
    <property type="component" value="Unassembled WGS sequence"/>
</dbReference>
<keyword evidence="7 16" id="KW-0732">Signal</keyword>
<dbReference type="Gene3D" id="2.30.42.10">
    <property type="match status" value="1"/>
</dbReference>
<dbReference type="InterPro" id="IPR036034">
    <property type="entry name" value="PDZ_sf"/>
</dbReference>
<evidence type="ECO:0000256" key="16">
    <source>
        <dbReference type="SAM" id="SignalP"/>
    </source>
</evidence>
<dbReference type="OrthoDB" id="9758917at2"/>
<evidence type="ECO:0000256" key="11">
    <source>
        <dbReference type="ARBA" id="ARBA00022825"/>
    </source>
</evidence>
<feature type="signal peptide" evidence="16">
    <location>
        <begin position="1"/>
        <end position="21"/>
    </location>
</feature>
<dbReference type="AlphaFoldDB" id="A0A3A3FIG1"/>
<keyword evidence="12" id="KW-0346">Stress response</keyword>
<feature type="binding site" evidence="15">
    <location>
        <position position="130"/>
    </location>
    <ligand>
        <name>substrate</name>
    </ligand>
</feature>
<dbReference type="SUPFAM" id="SSF50156">
    <property type="entry name" value="PDZ domain-like"/>
    <property type="match status" value="1"/>
</dbReference>
<comment type="subcellular location">
    <subcellularLocation>
        <location evidence="2">Periplasm</location>
    </subcellularLocation>
</comment>
<dbReference type="NCBIfam" id="TIGR02037">
    <property type="entry name" value="degP_htrA_DO"/>
    <property type="match status" value="1"/>
</dbReference>
<keyword evidence="9" id="KW-0574">Periplasm</keyword>
<evidence type="ECO:0000256" key="13">
    <source>
        <dbReference type="ARBA" id="ARBA00032850"/>
    </source>
</evidence>
<dbReference type="InterPro" id="IPR001478">
    <property type="entry name" value="PDZ"/>
</dbReference>
<accession>A0A3A3FIG1</accession>
<dbReference type="GO" id="GO:0004252">
    <property type="term" value="F:serine-type endopeptidase activity"/>
    <property type="evidence" value="ECO:0007669"/>
    <property type="project" value="InterPro"/>
</dbReference>
<proteinExistence type="inferred from homology"/>
<dbReference type="EMBL" id="QYUO01000002">
    <property type="protein sequence ID" value="RJF95283.1"/>
    <property type="molecule type" value="Genomic_DNA"/>
</dbReference>
<gene>
    <name evidence="18" type="ORF">D3871_17770</name>
</gene>
<dbReference type="PROSITE" id="PS50106">
    <property type="entry name" value="PDZ"/>
    <property type="match status" value="1"/>
</dbReference>
<feature type="active site" description="Charge relay system" evidence="14">
    <location>
        <position position="160"/>
    </location>
</feature>
<evidence type="ECO:0000256" key="6">
    <source>
        <dbReference type="ARBA" id="ARBA00022670"/>
    </source>
</evidence>
<organism evidence="18 19">
    <name type="scientific">Noviherbaspirillum saxi</name>
    <dbReference type="NCBI Taxonomy" id="2320863"/>
    <lineage>
        <taxon>Bacteria</taxon>
        <taxon>Pseudomonadati</taxon>
        <taxon>Pseudomonadota</taxon>
        <taxon>Betaproteobacteria</taxon>
        <taxon>Burkholderiales</taxon>
        <taxon>Oxalobacteraceae</taxon>
        <taxon>Noviherbaspirillum</taxon>
    </lineage>
</organism>
<evidence type="ECO:0000313" key="18">
    <source>
        <dbReference type="EMBL" id="RJF95283.1"/>
    </source>
</evidence>
<evidence type="ECO:0000256" key="4">
    <source>
        <dbReference type="ARBA" id="ARBA00013035"/>
    </source>
</evidence>
<dbReference type="InterPro" id="IPR011782">
    <property type="entry name" value="Pept_S1C_Do"/>
</dbReference>
<evidence type="ECO:0000256" key="9">
    <source>
        <dbReference type="ARBA" id="ARBA00022764"/>
    </source>
</evidence>